<comment type="caution">
    <text evidence="3">The sequence shown here is derived from an EMBL/GenBank/DDBJ whole genome shotgun (WGS) entry which is preliminary data.</text>
</comment>
<proteinExistence type="predicted"/>
<reference evidence="3" key="1">
    <citation type="submission" date="2023-03" db="EMBL/GenBank/DDBJ databases">
        <title>Massive genome expansion in bonnet fungi (Mycena s.s.) driven by repeated elements and novel gene families across ecological guilds.</title>
        <authorList>
            <consortium name="Lawrence Berkeley National Laboratory"/>
            <person name="Harder C.B."/>
            <person name="Miyauchi S."/>
            <person name="Viragh M."/>
            <person name="Kuo A."/>
            <person name="Thoen E."/>
            <person name="Andreopoulos B."/>
            <person name="Lu D."/>
            <person name="Skrede I."/>
            <person name="Drula E."/>
            <person name="Henrissat B."/>
            <person name="Morin E."/>
            <person name="Kohler A."/>
            <person name="Barry K."/>
            <person name="LaButti K."/>
            <person name="Morin E."/>
            <person name="Salamov A."/>
            <person name="Lipzen A."/>
            <person name="Mereny Z."/>
            <person name="Hegedus B."/>
            <person name="Baldrian P."/>
            <person name="Stursova M."/>
            <person name="Weitz H."/>
            <person name="Taylor A."/>
            <person name="Grigoriev I.V."/>
            <person name="Nagy L.G."/>
            <person name="Martin F."/>
            <person name="Kauserud H."/>
        </authorList>
    </citation>
    <scope>NUCLEOTIDE SEQUENCE</scope>
    <source>
        <strain evidence="3">9144</strain>
    </source>
</reference>
<protein>
    <recommendedName>
        <fullName evidence="5">Secreted protein</fullName>
    </recommendedName>
</protein>
<feature type="region of interest" description="Disordered" evidence="1">
    <location>
        <begin position="51"/>
        <end position="72"/>
    </location>
</feature>
<keyword evidence="2" id="KW-0732">Signal</keyword>
<dbReference type="EMBL" id="JARJCW010000028">
    <property type="protein sequence ID" value="KAJ7210505.1"/>
    <property type="molecule type" value="Genomic_DNA"/>
</dbReference>
<gene>
    <name evidence="3" type="ORF">GGX14DRAFT_565720</name>
</gene>
<evidence type="ECO:0000313" key="4">
    <source>
        <dbReference type="Proteomes" id="UP001219525"/>
    </source>
</evidence>
<dbReference type="Proteomes" id="UP001219525">
    <property type="component" value="Unassembled WGS sequence"/>
</dbReference>
<evidence type="ECO:0000256" key="1">
    <source>
        <dbReference type="SAM" id="MobiDB-lite"/>
    </source>
</evidence>
<feature type="chain" id="PRO_5041961143" description="Secreted protein" evidence="2">
    <location>
        <begin position="34"/>
        <end position="72"/>
    </location>
</feature>
<evidence type="ECO:0000313" key="3">
    <source>
        <dbReference type="EMBL" id="KAJ7210505.1"/>
    </source>
</evidence>
<feature type="signal peptide" evidence="2">
    <location>
        <begin position="1"/>
        <end position="33"/>
    </location>
</feature>
<evidence type="ECO:0000256" key="2">
    <source>
        <dbReference type="SAM" id="SignalP"/>
    </source>
</evidence>
<accession>A0AAD6VLR7</accession>
<sequence>MAKVPSRFPSITFLSNILFLAAMLASGPSSSLTRRFSLSALVQHNNLPSARSDSVVLSGAGEPSAGRASSTP</sequence>
<organism evidence="3 4">
    <name type="scientific">Mycena pura</name>
    <dbReference type="NCBI Taxonomy" id="153505"/>
    <lineage>
        <taxon>Eukaryota</taxon>
        <taxon>Fungi</taxon>
        <taxon>Dikarya</taxon>
        <taxon>Basidiomycota</taxon>
        <taxon>Agaricomycotina</taxon>
        <taxon>Agaricomycetes</taxon>
        <taxon>Agaricomycetidae</taxon>
        <taxon>Agaricales</taxon>
        <taxon>Marasmiineae</taxon>
        <taxon>Mycenaceae</taxon>
        <taxon>Mycena</taxon>
    </lineage>
</organism>
<dbReference type="AlphaFoldDB" id="A0AAD6VLR7"/>
<name>A0AAD6VLR7_9AGAR</name>
<keyword evidence="4" id="KW-1185">Reference proteome</keyword>
<evidence type="ECO:0008006" key="5">
    <source>
        <dbReference type="Google" id="ProtNLM"/>
    </source>
</evidence>